<keyword evidence="1" id="KW-0812">Transmembrane</keyword>
<dbReference type="InterPro" id="IPR032834">
    <property type="entry name" value="NatK-like_C"/>
</dbReference>
<accession>U5L749</accession>
<dbReference type="STRING" id="1367477.N288_06385"/>
<dbReference type="PANTHER" id="PTHR40448:SF1">
    <property type="entry name" value="TWO-COMPONENT SENSOR HISTIDINE KINASE"/>
    <property type="match status" value="1"/>
</dbReference>
<dbReference type="PANTHER" id="PTHR40448">
    <property type="entry name" value="TWO-COMPONENT SENSOR HISTIDINE KINASE"/>
    <property type="match status" value="1"/>
</dbReference>
<dbReference type="OrthoDB" id="1634477at2"/>
<evidence type="ECO:0000256" key="1">
    <source>
        <dbReference type="SAM" id="Phobius"/>
    </source>
</evidence>
<evidence type="ECO:0000259" key="2">
    <source>
        <dbReference type="Pfam" id="PF14501"/>
    </source>
</evidence>
<feature type="transmembrane region" description="Helical" evidence="1">
    <location>
        <begin position="12"/>
        <end position="30"/>
    </location>
</feature>
<reference evidence="3 4" key="1">
    <citation type="submission" date="2013-07" db="EMBL/GenBank/DDBJ databases">
        <title>Complete genome sequence of Bacillus infantis NRRL B-14911 that has potential to induce cardiac disease by antigenic mimicry.</title>
        <authorList>
            <person name="Massilamany C."/>
            <person name="Smith T.P.L."/>
            <person name="Loy J.D."/>
            <person name="Barletta R."/>
            <person name="Reddy J."/>
        </authorList>
    </citation>
    <scope>NUCLEOTIDE SEQUENCE [LARGE SCALE GENOMIC DNA]</scope>
    <source>
        <strain evidence="3 4">NRRL B-14911</strain>
    </source>
</reference>
<dbReference type="Proteomes" id="UP000017805">
    <property type="component" value="Chromosome"/>
</dbReference>
<protein>
    <recommendedName>
        <fullName evidence="2">Sensor histidine kinase NatK-like C-terminal domain-containing protein</fullName>
    </recommendedName>
</protein>
<feature type="transmembrane region" description="Helical" evidence="1">
    <location>
        <begin position="36"/>
        <end position="54"/>
    </location>
</feature>
<sequence>MRSQINSSAPALLYSVLLSAAGAGCFILLAPQWKPLMTGALAFMIFSAILFFSVKLNSSSFHPALGALFLVFQLLVLLAAVLSGSKAAIAAAAGAAVLAETARWYSGKIILSSGARLKEKEMEVRQLNDTYLAVRKQRHDFLKHVSAVQYMLDKGQFSEAKAYFGGLLSGYEEVNLAIKGENGPVAGVLHHMQKKASAEGISIHYDLELPLSSLPMKDEDIAALAGNILSNSIEAAADYKASGFDDAYARLQFYKRSGLMILTCSNSTLPVPQSIIDSLFERFGMSTKEGDHEGLGTKIIKDIVLSYNGFLDYTHKGQSFEVKIKIPHIS</sequence>
<dbReference type="HOGENOM" id="CLU_968586_0_0_9"/>
<dbReference type="Gene3D" id="3.30.565.10">
    <property type="entry name" value="Histidine kinase-like ATPase, C-terminal domain"/>
    <property type="match status" value="1"/>
</dbReference>
<dbReference type="PROSITE" id="PS51257">
    <property type="entry name" value="PROKAR_LIPOPROTEIN"/>
    <property type="match status" value="1"/>
</dbReference>
<feature type="transmembrane region" description="Helical" evidence="1">
    <location>
        <begin position="61"/>
        <end position="81"/>
    </location>
</feature>
<dbReference type="KEGG" id="bif:N288_06385"/>
<keyword evidence="1" id="KW-0472">Membrane</keyword>
<gene>
    <name evidence="3" type="ORF">N288_06385</name>
</gene>
<feature type="domain" description="Sensor histidine kinase NatK-like C-terminal" evidence="2">
    <location>
        <begin position="218"/>
        <end position="327"/>
    </location>
</feature>
<dbReference type="EMBL" id="CP006643">
    <property type="protein sequence ID" value="AGX03210.1"/>
    <property type="molecule type" value="Genomic_DNA"/>
</dbReference>
<evidence type="ECO:0000313" key="4">
    <source>
        <dbReference type="Proteomes" id="UP000017805"/>
    </source>
</evidence>
<dbReference type="InterPro" id="IPR036890">
    <property type="entry name" value="HATPase_C_sf"/>
</dbReference>
<keyword evidence="1" id="KW-1133">Transmembrane helix</keyword>
<organism evidence="3 4">
    <name type="scientific">Bacillus infantis NRRL B-14911</name>
    <dbReference type="NCBI Taxonomy" id="1367477"/>
    <lineage>
        <taxon>Bacteria</taxon>
        <taxon>Bacillati</taxon>
        <taxon>Bacillota</taxon>
        <taxon>Bacilli</taxon>
        <taxon>Bacillales</taxon>
        <taxon>Bacillaceae</taxon>
        <taxon>Bacillus</taxon>
    </lineage>
</organism>
<dbReference type="AlphaFoldDB" id="U5L749"/>
<dbReference type="Pfam" id="PF14501">
    <property type="entry name" value="HATPase_c_5"/>
    <property type="match status" value="1"/>
</dbReference>
<proteinExistence type="predicted"/>
<dbReference type="RefSeq" id="WP_022543541.1">
    <property type="nucleotide sequence ID" value="NC_022524.1"/>
</dbReference>
<dbReference type="GO" id="GO:0042802">
    <property type="term" value="F:identical protein binding"/>
    <property type="evidence" value="ECO:0007669"/>
    <property type="project" value="TreeGrafter"/>
</dbReference>
<dbReference type="SUPFAM" id="SSF55874">
    <property type="entry name" value="ATPase domain of HSP90 chaperone/DNA topoisomerase II/histidine kinase"/>
    <property type="match status" value="1"/>
</dbReference>
<name>U5L749_9BACI</name>
<keyword evidence="4" id="KW-1185">Reference proteome</keyword>
<dbReference type="PATRIC" id="fig|1367477.3.peg.1194"/>
<evidence type="ECO:0000313" key="3">
    <source>
        <dbReference type="EMBL" id="AGX03210.1"/>
    </source>
</evidence>